<organism evidence="2 3">
    <name type="scientific">Gossypium stocksii</name>
    <dbReference type="NCBI Taxonomy" id="47602"/>
    <lineage>
        <taxon>Eukaryota</taxon>
        <taxon>Viridiplantae</taxon>
        <taxon>Streptophyta</taxon>
        <taxon>Embryophyta</taxon>
        <taxon>Tracheophyta</taxon>
        <taxon>Spermatophyta</taxon>
        <taxon>Magnoliopsida</taxon>
        <taxon>eudicotyledons</taxon>
        <taxon>Gunneridae</taxon>
        <taxon>Pentapetalae</taxon>
        <taxon>rosids</taxon>
        <taxon>malvids</taxon>
        <taxon>Malvales</taxon>
        <taxon>Malvaceae</taxon>
        <taxon>Malvoideae</taxon>
        <taxon>Gossypium</taxon>
    </lineage>
</organism>
<gene>
    <name evidence="2" type="ORF">J1N35_005385</name>
</gene>
<name>A0A9D4AJ79_9ROSI</name>
<dbReference type="Proteomes" id="UP000828251">
    <property type="component" value="Unassembled WGS sequence"/>
</dbReference>
<reference evidence="2 3" key="1">
    <citation type="journal article" date="2021" name="Plant Biotechnol. J.">
        <title>Multi-omics assisted identification of the key and species-specific regulatory components of drought-tolerant mechanisms in Gossypium stocksii.</title>
        <authorList>
            <person name="Yu D."/>
            <person name="Ke L."/>
            <person name="Zhang D."/>
            <person name="Wu Y."/>
            <person name="Sun Y."/>
            <person name="Mei J."/>
            <person name="Sun J."/>
            <person name="Sun Y."/>
        </authorList>
    </citation>
    <scope>NUCLEOTIDE SEQUENCE [LARGE SCALE GENOMIC DNA]</scope>
    <source>
        <strain evidence="3">cv. E1</strain>
        <tissue evidence="2">Leaf</tissue>
    </source>
</reference>
<keyword evidence="3" id="KW-1185">Reference proteome</keyword>
<dbReference type="EMBL" id="JAIQCV010000002">
    <property type="protein sequence ID" value="KAH1122225.1"/>
    <property type="molecule type" value="Genomic_DNA"/>
</dbReference>
<sequence>MLKPIYEDQRDPNRGRLKWRQVRVVEYYERDAKEGKDDEAEFDEIGPIPTHPATMEKATKRPEGDKENATTEPEKDKVNATIGLEGDEEKTKLVSIETNHDGEEANPTSAPLMDATTPVPPQSTLPMTQQYHETNKLIDDLTKSDDEEYEVSINMLKRKQCYKHAVQKSTRPN</sequence>
<evidence type="ECO:0000313" key="3">
    <source>
        <dbReference type="Proteomes" id="UP000828251"/>
    </source>
</evidence>
<comment type="caution">
    <text evidence="2">The sequence shown here is derived from an EMBL/GenBank/DDBJ whole genome shotgun (WGS) entry which is preliminary data.</text>
</comment>
<proteinExistence type="predicted"/>
<dbReference type="AlphaFoldDB" id="A0A9D4AJ79"/>
<feature type="compositionally biased region" description="Basic and acidic residues" evidence="1">
    <location>
        <begin position="57"/>
        <end position="78"/>
    </location>
</feature>
<evidence type="ECO:0000313" key="2">
    <source>
        <dbReference type="EMBL" id="KAH1122225.1"/>
    </source>
</evidence>
<evidence type="ECO:0000256" key="1">
    <source>
        <dbReference type="SAM" id="MobiDB-lite"/>
    </source>
</evidence>
<accession>A0A9D4AJ79</accession>
<feature type="region of interest" description="Disordered" evidence="1">
    <location>
        <begin position="30"/>
        <end position="126"/>
    </location>
</feature>
<protein>
    <submittedName>
        <fullName evidence="2">Uncharacterized protein</fullName>
    </submittedName>
</protein>